<keyword evidence="2" id="KW-0378">Hydrolase</keyword>
<name>D3F2X2_CONWI</name>
<evidence type="ECO:0000313" key="3">
    <source>
        <dbReference type="Proteomes" id="UP000008229"/>
    </source>
</evidence>
<reference evidence="2 3" key="1">
    <citation type="journal article" date="2010" name="Stand. Genomic Sci.">
        <title>Complete genome sequence of Conexibacter woesei type strain (ID131577).</title>
        <authorList>
            <person name="Pukall R."/>
            <person name="Lapidus A."/>
            <person name="Glavina Del Rio T."/>
            <person name="Copeland A."/>
            <person name="Tice H."/>
            <person name="Cheng J.-F."/>
            <person name="Lucas S."/>
            <person name="Chen F."/>
            <person name="Nolan M."/>
            <person name="Bruce D."/>
            <person name="Goodwin L."/>
            <person name="Pitluck S."/>
            <person name="Mavromatis K."/>
            <person name="Ivanova N."/>
            <person name="Ovchinnikova G."/>
            <person name="Pati A."/>
            <person name="Chen A."/>
            <person name="Palaniappan K."/>
            <person name="Land M."/>
            <person name="Hauser L."/>
            <person name="Chang Y.-J."/>
            <person name="Jeffries C.D."/>
            <person name="Chain P."/>
            <person name="Meincke L."/>
            <person name="Sims D."/>
            <person name="Brettin T."/>
            <person name="Detter J.C."/>
            <person name="Rohde M."/>
            <person name="Goeker M."/>
            <person name="Bristow J."/>
            <person name="Eisen J.A."/>
            <person name="Markowitz V."/>
            <person name="Kyrpides N.C."/>
            <person name="Klenk H.-P."/>
            <person name="Hugenholtz P."/>
        </authorList>
    </citation>
    <scope>NUCLEOTIDE SEQUENCE [LARGE SCALE GENOMIC DNA]</scope>
    <source>
        <strain evidence="3">DSM 14684 / CIP 108061 / JCM 11494 / NBRC 100937 / ID131577</strain>
    </source>
</reference>
<keyword evidence="3" id="KW-1185">Reference proteome</keyword>
<dbReference type="STRING" id="469383.Cwoe_5853"/>
<accession>D3F2X2</accession>
<sequence>MRLRLYHHRDGARVAYRETGSGPGLVLLHSLGLSHREWEPVIEPLSTRFRLVLPDLPLHGDSEDRPRHPYSPDWLTEVIAGFCAETLGPRPLVGGHDLGGELLLRAVSGGLLSPRRLVLMPNRLHRRDELRTRRALWRGACKAAALPGVDRALARGATFVFRPAIGERLSHQRNPAARDLMRHAFMDVAGNGNRARSWAKFVRRWPAEPQRQLLDAYPAIAARTLLLWADADPAHPLEAAREALDLLPDGQLRVLPDTGFLMAYDDPVGLARELISFCG</sequence>
<dbReference type="InterPro" id="IPR029058">
    <property type="entry name" value="AB_hydrolase_fold"/>
</dbReference>
<feature type="domain" description="AB hydrolase-1" evidence="1">
    <location>
        <begin position="25"/>
        <end position="272"/>
    </location>
</feature>
<dbReference type="SUPFAM" id="SSF53474">
    <property type="entry name" value="alpha/beta-Hydrolases"/>
    <property type="match status" value="1"/>
</dbReference>
<dbReference type="EMBL" id="CP001854">
    <property type="protein sequence ID" value="ADB54253.1"/>
    <property type="molecule type" value="Genomic_DNA"/>
</dbReference>
<dbReference type="HOGENOM" id="CLU_020336_13_2_11"/>
<dbReference type="PANTHER" id="PTHR43798">
    <property type="entry name" value="MONOACYLGLYCEROL LIPASE"/>
    <property type="match status" value="1"/>
</dbReference>
<dbReference type="RefSeq" id="WP_012937304.1">
    <property type="nucleotide sequence ID" value="NC_013739.1"/>
</dbReference>
<dbReference type="KEGG" id="cwo:Cwoe_5853"/>
<protein>
    <submittedName>
        <fullName evidence="2">Alpha/beta hydrolase fold protein</fullName>
    </submittedName>
</protein>
<dbReference type="InterPro" id="IPR050266">
    <property type="entry name" value="AB_hydrolase_sf"/>
</dbReference>
<dbReference type="OrthoDB" id="334507at2"/>
<proteinExistence type="predicted"/>
<evidence type="ECO:0000259" key="1">
    <source>
        <dbReference type="Pfam" id="PF12697"/>
    </source>
</evidence>
<dbReference type="GO" id="GO:0016787">
    <property type="term" value="F:hydrolase activity"/>
    <property type="evidence" value="ECO:0007669"/>
    <property type="project" value="UniProtKB-KW"/>
</dbReference>
<dbReference type="GO" id="GO:0016020">
    <property type="term" value="C:membrane"/>
    <property type="evidence" value="ECO:0007669"/>
    <property type="project" value="TreeGrafter"/>
</dbReference>
<gene>
    <name evidence="2" type="ordered locus">Cwoe_5853</name>
</gene>
<dbReference type="eggNOG" id="COG0596">
    <property type="taxonomic scope" value="Bacteria"/>
</dbReference>
<dbReference type="Proteomes" id="UP000008229">
    <property type="component" value="Chromosome"/>
</dbReference>
<dbReference type="Pfam" id="PF12697">
    <property type="entry name" value="Abhydrolase_6"/>
    <property type="match status" value="1"/>
</dbReference>
<dbReference type="Gene3D" id="3.40.50.1820">
    <property type="entry name" value="alpha/beta hydrolase"/>
    <property type="match status" value="1"/>
</dbReference>
<evidence type="ECO:0000313" key="2">
    <source>
        <dbReference type="EMBL" id="ADB54253.1"/>
    </source>
</evidence>
<organism evidence="2 3">
    <name type="scientific">Conexibacter woesei (strain DSM 14684 / CCUG 47730 / CIP 108061 / JCM 11494 / NBRC 100937 / ID131577)</name>
    <dbReference type="NCBI Taxonomy" id="469383"/>
    <lineage>
        <taxon>Bacteria</taxon>
        <taxon>Bacillati</taxon>
        <taxon>Actinomycetota</taxon>
        <taxon>Thermoleophilia</taxon>
        <taxon>Solirubrobacterales</taxon>
        <taxon>Conexibacteraceae</taxon>
        <taxon>Conexibacter</taxon>
    </lineage>
</organism>
<dbReference type="PANTHER" id="PTHR43798:SF33">
    <property type="entry name" value="HYDROLASE, PUTATIVE (AFU_ORTHOLOGUE AFUA_2G14860)-RELATED"/>
    <property type="match status" value="1"/>
</dbReference>
<dbReference type="AlphaFoldDB" id="D3F2X2"/>
<dbReference type="PRINTS" id="PR00111">
    <property type="entry name" value="ABHYDROLASE"/>
</dbReference>
<reference evidence="3" key="2">
    <citation type="submission" date="2010-01" db="EMBL/GenBank/DDBJ databases">
        <title>The complete genome of Conexibacter woesei DSM 14684.</title>
        <authorList>
            <consortium name="US DOE Joint Genome Institute (JGI-PGF)"/>
            <person name="Lucas S."/>
            <person name="Copeland A."/>
            <person name="Lapidus A."/>
            <person name="Glavina del Rio T."/>
            <person name="Dalin E."/>
            <person name="Tice H."/>
            <person name="Bruce D."/>
            <person name="Goodwin L."/>
            <person name="Pitluck S."/>
            <person name="Kyrpides N."/>
            <person name="Mavromatis K."/>
            <person name="Ivanova N."/>
            <person name="Mikhailova N."/>
            <person name="Chertkov O."/>
            <person name="Brettin T."/>
            <person name="Detter J.C."/>
            <person name="Han C."/>
            <person name="Larimer F."/>
            <person name="Land M."/>
            <person name="Hauser L."/>
            <person name="Markowitz V."/>
            <person name="Cheng J.-F."/>
            <person name="Hugenholtz P."/>
            <person name="Woyke T."/>
            <person name="Wu D."/>
            <person name="Pukall R."/>
            <person name="Steenblock K."/>
            <person name="Schneider S."/>
            <person name="Klenk H.-P."/>
            <person name="Eisen J.A."/>
        </authorList>
    </citation>
    <scope>NUCLEOTIDE SEQUENCE [LARGE SCALE GENOMIC DNA]</scope>
    <source>
        <strain evidence="3">DSM 14684 / CIP 108061 / JCM 11494 / NBRC 100937 / ID131577</strain>
    </source>
</reference>
<dbReference type="InterPro" id="IPR000073">
    <property type="entry name" value="AB_hydrolase_1"/>
</dbReference>